<reference evidence="3 4" key="1">
    <citation type="submission" date="2019-10" db="EMBL/GenBank/DDBJ databases">
        <title>Glycomyces albidus sp. nov., a novel actinomycete isolated from rhizosphere soil of wheat (Triticum aestivum L.).</title>
        <authorList>
            <person name="Qian L."/>
        </authorList>
    </citation>
    <scope>NUCLEOTIDE SEQUENCE [LARGE SCALE GENOMIC DNA]</scope>
    <source>
        <strain evidence="3 4">NEAU-7082</strain>
    </source>
</reference>
<sequence length="96" mass="10329">MVQMTVETVQQAAVDTLNCRQEVDGTLGELRTLCDSLIASWQGAGATAFSETMEIWDREAKDLLDALENIANMLDASATATDEQDATSSQGFEGLL</sequence>
<proteinExistence type="inferred from homology"/>
<accession>A0A6L5G6M9</accession>
<comment type="similarity">
    <text evidence="1">Belongs to the WXG100 family.</text>
</comment>
<evidence type="ECO:0000313" key="3">
    <source>
        <dbReference type="EMBL" id="MQM25299.1"/>
    </source>
</evidence>
<dbReference type="InterPro" id="IPR010310">
    <property type="entry name" value="T7SS_ESAT-6-like"/>
</dbReference>
<comment type="caution">
    <text evidence="3">The sequence shown here is derived from an EMBL/GenBank/DDBJ whole genome shotgun (WGS) entry which is preliminary data.</text>
</comment>
<protein>
    <recommendedName>
        <fullName evidence="1">ESAT-6-like protein</fullName>
    </recommendedName>
</protein>
<keyword evidence="4" id="KW-1185">Reference proteome</keyword>
<feature type="region of interest" description="Disordered" evidence="2">
    <location>
        <begin position="76"/>
        <end position="96"/>
    </location>
</feature>
<dbReference type="AlphaFoldDB" id="A0A6L5G6M9"/>
<dbReference type="Proteomes" id="UP000477750">
    <property type="component" value="Unassembled WGS sequence"/>
</dbReference>
<dbReference type="InterPro" id="IPR036689">
    <property type="entry name" value="ESAT-6-like_sf"/>
</dbReference>
<feature type="compositionally biased region" description="Polar residues" evidence="2">
    <location>
        <begin position="78"/>
        <end position="96"/>
    </location>
</feature>
<organism evidence="3 4">
    <name type="scientific">Glycomyces albidus</name>
    <dbReference type="NCBI Taxonomy" id="2656774"/>
    <lineage>
        <taxon>Bacteria</taxon>
        <taxon>Bacillati</taxon>
        <taxon>Actinomycetota</taxon>
        <taxon>Actinomycetes</taxon>
        <taxon>Glycomycetales</taxon>
        <taxon>Glycomycetaceae</taxon>
        <taxon>Glycomyces</taxon>
    </lineage>
</organism>
<dbReference type="Pfam" id="PF06013">
    <property type="entry name" value="WXG100"/>
    <property type="match status" value="1"/>
</dbReference>
<dbReference type="Gene3D" id="1.10.287.1060">
    <property type="entry name" value="ESAT-6-like"/>
    <property type="match status" value="1"/>
</dbReference>
<evidence type="ECO:0000256" key="1">
    <source>
        <dbReference type="RuleBase" id="RU362001"/>
    </source>
</evidence>
<gene>
    <name evidence="3" type="ORF">GFD30_06905</name>
</gene>
<name>A0A6L5G6M9_9ACTN</name>
<dbReference type="EMBL" id="WIAO01000005">
    <property type="protein sequence ID" value="MQM25299.1"/>
    <property type="molecule type" value="Genomic_DNA"/>
</dbReference>
<evidence type="ECO:0000313" key="4">
    <source>
        <dbReference type="Proteomes" id="UP000477750"/>
    </source>
</evidence>
<dbReference type="NCBIfam" id="TIGR03930">
    <property type="entry name" value="WXG100_ESAT6"/>
    <property type="match status" value="1"/>
</dbReference>
<evidence type="ECO:0000256" key="2">
    <source>
        <dbReference type="SAM" id="MobiDB-lite"/>
    </source>
</evidence>
<dbReference type="SUPFAM" id="SSF140453">
    <property type="entry name" value="EsxAB dimer-like"/>
    <property type="match status" value="1"/>
</dbReference>